<dbReference type="OrthoDB" id="10404926at2759"/>
<dbReference type="Proteomes" id="UP000659654">
    <property type="component" value="Unassembled WGS sequence"/>
</dbReference>
<dbReference type="Proteomes" id="UP000582659">
    <property type="component" value="Unassembled WGS sequence"/>
</dbReference>
<keyword evidence="1" id="KW-0812">Transmembrane</keyword>
<dbReference type="EMBL" id="CAJFDI010000005">
    <property type="protein sequence ID" value="CAD5233158.1"/>
    <property type="molecule type" value="Genomic_DNA"/>
</dbReference>
<sequence length="66" mass="7586">MGLFPSKDDRRLFDEDGLEIWSDEAIAIRDQLRKRRIRAAILSALLAIGLGVVVAQRRRILDAIRR</sequence>
<keyword evidence="4" id="KW-1185">Reference proteome</keyword>
<evidence type="ECO:0000313" key="3">
    <source>
        <dbReference type="Proteomes" id="UP000095284"/>
    </source>
</evidence>
<evidence type="ECO:0000313" key="2">
    <source>
        <dbReference type="EMBL" id="CAD5233158.1"/>
    </source>
</evidence>
<proteinExistence type="predicted"/>
<evidence type="ECO:0000256" key="1">
    <source>
        <dbReference type="SAM" id="Phobius"/>
    </source>
</evidence>
<dbReference type="Proteomes" id="UP000095284">
    <property type="component" value="Unplaced"/>
</dbReference>
<keyword evidence="1" id="KW-0472">Membrane</keyword>
<keyword evidence="1" id="KW-1133">Transmembrane helix</keyword>
<reference evidence="5" key="1">
    <citation type="submission" date="2016-11" db="UniProtKB">
        <authorList>
            <consortium name="WormBaseParasite"/>
        </authorList>
    </citation>
    <scope>IDENTIFICATION</scope>
</reference>
<accession>A0A1I7SAV5</accession>
<protein>
    <submittedName>
        <fullName evidence="2">(pine wood nematode) hypothetical protein</fullName>
    </submittedName>
</protein>
<name>A0A1I7SAV5_BURXY</name>
<evidence type="ECO:0000313" key="5">
    <source>
        <dbReference type="WBParaSite" id="BXY_1015200.1"/>
    </source>
</evidence>
<dbReference type="EMBL" id="CAJFCV020000005">
    <property type="protein sequence ID" value="CAG9126734.1"/>
    <property type="molecule type" value="Genomic_DNA"/>
</dbReference>
<feature type="transmembrane region" description="Helical" evidence="1">
    <location>
        <begin position="37"/>
        <end position="56"/>
    </location>
</feature>
<evidence type="ECO:0000313" key="4">
    <source>
        <dbReference type="Proteomes" id="UP000659654"/>
    </source>
</evidence>
<dbReference type="AlphaFoldDB" id="A0A1I7SAV5"/>
<dbReference type="WBParaSite" id="BXY_1015200.1">
    <property type="protein sequence ID" value="BXY_1015200.1"/>
    <property type="gene ID" value="BXY_1015200"/>
</dbReference>
<reference evidence="2" key="2">
    <citation type="submission" date="2020-09" db="EMBL/GenBank/DDBJ databases">
        <authorList>
            <person name="Kikuchi T."/>
        </authorList>
    </citation>
    <scope>NUCLEOTIDE SEQUENCE</scope>
    <source>
        <strain evidence="2">Ka4C1</strain>
    </source>
</reference>
<gene>
    <name evidence="2" type="ORF">BXYJ_LOCUS13249</name>
</gene>
<organism evidence="3 5">
    <name type="scientific">Bursaphelenchus xylophilus</name>
    <name type="common">Pinewood nematode worm</name>
    <name type="synonym">Aphelenchoides xylophilus</name>
    <dbReference type="NCBI Taxonomy" id="6326"/>
    <lineage>
        <taxon>Eukaryota</taxon>
        <taxon>Metazoa</taxon>
        <taxon>Ecdysozoa</taxon>
        <taxon>Nematoda</taxon>
        <taxon>Chromadorea</taxon>
        <taxon>Rhabditida</taxon>
        <taxon>Tylenchina</taxon>
        <taxon>Tylenchomorpha</taxon>
        <taxon>Aphelenchoidea</taxon>
        <taxon>Aphelenchoididae</taxon>
        <taxon>Bursaphelenchus</taxon>
    </lineage>
</organism>